<evidence type="ECO:0000256" key="1">
    <source>
        <dbReference type="PROSITE-ProRule" id="PRU01005"/>
    </source>
</evidence>
<evidence type="ECO:0000256" key="2">
    <source>
        <dbReference type="SAM" id="SignalP"/>
    </source>
</evidence>
<name>A0A0R8HK55_9CNID</name>
<dbReference type="AlphaFoldDB" id="A0A0R8HK55"/>
<gene>
    <name evidence="4" type="primary">332-1</name>
</gene>
<dbReference type="PANTHER" id="PTHR21724">
    <property type="entry name" value="SHKT DOMAIN-CONTAINING PROTEIN"/>
    <property type="match status" value="1"/>
</dbReference>
<feature type="domain" description="ShKT" evidence="3">
    <location>
        <begin position="295"/>
        <end position="332"/>
    </location>
</feature>
<feature type="chain" id="PRO_5006587746" evidence="2">
    <location>
        <begin position="17"/>
        <end position="332"/>
    </location>
</feature>
<dbReference type="PANTHER" id="PTHR21724:SF109">
    <property type="entry name" value="SHKT DOMAIN-CONTAINING PROTEIN"/>
    <property type="match status" value="1"/>
</dbReference>
<organism evidence="4">
    <name type="scientific">Malo kingi</name>
    <dbReference type="NCBI Taxonomy" id="500532"/>
    <lineage>
        <taxon>Eukaryota</taxon>
        <taxon>Metazoa</taxon>
        <taxon>Cnidaria</taxon>
        <taxon>Cubozoa</taxon>
        <taxon>Carybdeida</taxon>
        <taxon>Carukiidae</taxon>
        <taxon>Malo</taxon>
    </lineage>
</organism>
<comment type="caution">
    <text evidence="1">Lacks conserved residue(s) required for the propagation of feature annotation.</text>
</comment>
<dbReference type="Pfam" id="PF01549">
    <property type="entry name" value="ShK"/>
    <property type="match status" value="3"/>
</dbReference>
<feature type="signal peptide" evidence="2">
    <location>
        <begin position="1"/>
        <end position="16"/>
    </location>
</feature>
<proteinExistence type="evidence at transcript level"/>
<dbReference type="SMART" id="SM00254">
    <property type="entry name" value="ShKT"/>
    <property type="match status" value="3"/>
</dbReference>
<protein>
    <submittedName>
        <fullName evidence="4">332-1 secreted propeptide</fullName>
    </submittedName>
</protein>
<feature type="domain" description="ShKT" evidence="3">
    <location>
        <begin position="181"/>
        <end position="216"/>
    </location>
</feature>
<accession>A0A0R8HK55</accession>
<evidence type="ECO:0000313" key="4">
    <source>
        <dbReference type="EMBL" id="AKU77030.1"/>
    </source>
</evidence>
<dbReference type="InterPro" id="IPR003582">
    <property type="entry name" value="ShKT_dom"/>
</dbReference>
<dbReference type="EMBL" id="KP025806">
    <property type="protein sequence ID" value="AKU77030.1"/>
    <property type="molecule type" value="mRNA"/>
</dbReference>
<dbReference type="PROSITE" id="PS51670">
    <property type="entry name" value="SHKT"/>
    <property type="match status" value="2"/>
</dbReference>
<sequence length="332" mass="37941">MFSLVIFCILLTGILTDDTGGLKSTEYQQERDLLKLLHEGHAIDRKRSSSYTKDIEESISQRQVDLQDTVIQDLLKLLHEGHAINKKRVTYSGENEVKGREKRLKLSSEIDHQQRDSAYNIIQGLLKLLHQEKAFDRKRSASNTADKRAKLTDLKLRQREADNAILEYELSEAKRAIDASCNDQLGKSRCQKYRKYGFCRKDYRLKKLCRKTCGFCGVMPKVPHCAKTALGCCWDFQTPKKDGAGTNCPKCRDNPKKRRVCKMFEPDCNSNKDAGSFMRKTCPRTCGVCGEGAMCMDDPAKEMYCEEWSNEGMCETEKPMMSVYCRKTCGIC</sequence>
<reference evidence="4" key="1">
    <citation type="submission" date="2014-10" db="EMBL/GenBank/DDBJ databases">
        <title>Occurrence Of Shk-Like Toxin Family In Box Jellyfish. Molecular Identification, Analysis Of Gene Expression And Protein Expression Studies.</title>
        <authorList>
            <person name="Avila-Soria G."/>
            <person name="Winkel K.D."/>
            <person name="Beltran Ramirez V.H."/>
            <person name="Burnell J.N."/>
        </authorList>
    </citation>
    <scope>NUCLEOTIDE SEQUENCE</scope>
</reference>
<keyword evidence="2" id="KW-0732">Signal</keyword>
<evidence type="ECO:0000259" key="3">
    <source>
        <dbReference type="PROSITE" id="PS51670"/>
    </source>
</evidence>
<dbReference type="Gene3D" id="1.10.10.1940">
    <property type="match status" value="1"/>
</dbReference>